<reference evidence="2 4" key="2">
    <citation type="submission" date="2018-03" db="EMBL/GenBank/DDBJ databases">
        <title>Genomic Encyclopedia of Archaeal and Bacterial Type Strains, Phase II (KMG-II): from individual species to whole genera.</title>
        <authorList>
            <person name="Goeker M."/>
        </authorList>
    </citation>
    <scope>NUCLEOTIDE SEQUENCE [LARGE SCALE GENOMIC DNA]</scope>
    <source>
        <strain evidence="2 4">DSM 25227</strain>
    </source>
</reference>
<dbReference type="Proteomes" id="UP000245839">
    <property type="component" value="Unassembled WGS sequence"/>
</dbReference>
<sequence length="153" mass="16107">MRITPLDPAFVAAIRAGGPDANGQPPERATSPGAGTPCRNCLHDISEGDEMLILAARPFPAPQPYAETGPVFLHAEACTAWNAPGLPPVMAVSPDYLIKAYSADHRILYGTGAVVPSGALGAEIEERLEREDVAFVDIRSARNNCFLARAVAG</sequence>
<dbReference type="OrthoDB" id="118609at2"/>
<dbReference type="Pfam" id="PF06718">
    <property type="entry name" value="DUF1203"/>
    <property type="match status" value="1"/>
</dbReference>
<evidence type="ECO:0000313" key="4">
    <source>
        <dbReference type="Proteomes" id="UP000245839"/>
    </source>
</evidence>
<dbReference type="InterPro" id="IPR009593">
    <property type="entry name" value="DUF1203"/>
</dbReference>
<reference evidence="3 5" key="1">
    <citation type="submission" date="2016-10" db="EMBL/GenBank/DDBJ databases">
        <authorList>
            <person name="Cai Z."/>
        </authorList>
    </citation>
    <scope>NUCLEOTIDE SEQUENCE [LARGE SCALE GENOMIC DNA]</scope>
    <source>
        <strain evidence="3 5">DSM 25227</strain>
    </source>
</reference>
<name>A0A2Y9AQ80_9RHOB</name>
<dbReference type="EMBL" id="UETC01000005">
    <property type="protein sequence ID" value="SSA46621.1"/>
    <property type="molecule type" value="Genomic_DNA"/>
</dbReference>
<gene>
    <name evidence="2" type="ORF">BCF38_10583</name>
    <name evidence="3" type="ORF">SAMN05421539_10583</name>
</gene>
<feature type="region of interest" description="Disordered" evidence="1">
    <location>
        <begin position="16"/>
        <end position="37"/>
    </location>
</feature>
<keyword evidence="4" id="KW-1185">Reference proteome</keyword>
<dbReference type="PIRSF" id="PIRSF034110">
    <property type="entry name" value="DUF1203"/>
    <property type="match status" value="1"/>
</dbReference>
<evidence type="ECO:0000313" key="3">
    <source>
        <dbReference type="EMBL" id="SSA46621.1"/>
    </source>
</evidence>
<evidence type="ECO:0000313" key="2">
    <source>
        <dbReference type="EMBL" id="PWJ18096.1"/>
    </source>
</evidence>
<dbReference type="Proteomes" id="UP000251571">
    <property type="component" value="Unassembled WGS sequence"/>
</dbReference>
<dbReference type="AlphaFoldDB" id="A0A2Y9AQ80"/>
<organism evidence="3 5">
    <name type="scientific">Jannaschia seohaensis</name>
    <dbReference type="NCBI Taxonomy" id="475081"/>
    <lineage>
        <taxon>Bacteria</taxon>
        <taxon>Pseudomonadati</taxon>
        <taxon>Pseudomonadota</taxon>
        <taxon>Alphaproteobacteria</taxon>
        <taxon>Rhodobacterales</taxon>
        <taxon>Roseobacteraceae</taxon>
        <taxon>Jannaschia</taxon>
    </lineage>
</organism>
<accession>A0A2Y9AQ80</accession>
<protein>
    <submittedName>
        <fullName evidence="2">Uncharacterized protein DUF1203</fullName>
    </submittedName>
</protein>
<evidence type="ECO:0000313" key="5">
    <source>
        <dbReference type="Proteomes" id="UP000251571"/>
    </source>
</evidence>
<dbReference type="EMBL" id="QGDJ01000005">
    <property type="protein sequence ID" value="PWJ18096.1"/>
    <property type="molecule type" value="Genomic_DNA"/>
</dbReference>
<dbReference type="RefSeq" id="WP_109564589.1">
    <property type="nucleotide sequence ID" value="NZ_QGDJ01000005.1"/>
</dbReference>
<proteinExistence type="predicted"/>
<evidence type="ECO:0000256" key="1">
    <source>
        <dbReference type="SAM" id="MobiDB-lite"/>
    </source>
</evidence>